<dbReference type="InterPro" id="IPR001789">
    <property type="entry name" value="Sig_transdc_resp-reg_receiver"/>
</dbReference>
<dbReference type="Pfam" id="PF14559">
    <property type="entry name" value="TPR_19"/>
    <property type="match status" value="1"/>
</dbReference>
<dbReference type="Gene3D" id="3.40.50.2300">
    <property type="match status" value="1"/>
</dbReference>
<feature type="repeat" description="TPR" evidence="2">
    <location>
        <begin position="168"/>
        <end position="201"/>
    </location>
</feature>
<dbReference type="GO" id="GO:0000160">
    <property type="term" value="P:phosphorelay signal transduction system"/>
    <property type="evidence" value="ECO:0007669"/>
    <property type="project" value="InterPro"/>
</dbReference>
<dbReference type="RefSeq" id="WP_228345473.1">
    <property type="nucleotide sequence ID" value="NZ_CP046056.1"/>
</dbReference>
<dbReference type="PANTHER" id="PTHR43228">
    <property type="entry name" value="TWO-COMPONENT RESPONSE REGULATOR"/>
    <property type="match status" value="1"/>
</dbReference>
<evidence type="ECO:0000313" key="5">
    <source>
        <dbReference type="Proteomes" id="UP000596074"/>
    </source>
</evidence>
<protein>
    <submittedName>
        <fullName evidence="4">Tetratricopeptide repeat protein</fullName>
    </submittedName>
</protein>
<dbReference type="Proteomes" id="UP000596074">
    <property type="component" value="Chromosome"/>
</dbReference>
<proteinExistence type="predicted"/>
<accession>A0A9X7YMG6</accession>
<keyword evidence="5" id="KW-1185">Reference proteome</keyword>
<dbReference type="Pfam" id="PF00072">
    <property type="entry name" value="Response_reg"/>
    <property type="match status" value="1"/>
</dbReference>
<reference evidence="4 5" key="1">
    <citation type="submission" date="2019-11" db="EMBL/GenBank/DDBJ databases">
        <title>Venatorbacter sp. nov. a predator of Campylobacter and other Gram-negative bacteria.</title>
        <authorList>
            <person name="Saeedi A."/>
            <person name="Cummings N.J."/>
            <person name="Connerton I.F."/>
            <person name="Connerton P.L."/>
        </authorList>
    </citation>
    <scope>NUCLEOTIDE SEQUENCE [LARGE SCALE GENOMIC DNA]</scope>
    <source>
        <strain evidence="4">XL5</strain>
    </source>
</reference>
<dbReference type="InterPro" id="IPR011990">
    <property type="entry name" value="TPR-like_helical_dom_sf"/>
</dbReference>
<gene>
    <name evidence="4" type="ORF">GJQ55_00060</name>
</gene>
<dbReference type="Gene3D" id="1.25.40.10">
    <property type="entry name" value="Tetratricopeptide repeat domain"/>
    <property type="match status" value="2"/>
</dbReference>
<dbReference type="KEGG" id="vcw:GJQ55_00060"/>
<dbReference type="SMART" id="SM00448">
    <property type="entry name" value="REC"/>
    <property type="match status" value="1"/>
</dbReference>
<feature type="modified residue" description="4-aspartylphosphate" evidence="1">
    <location>
        <position position="62"/>
    </location>
</feature>
<dbReference type="InterPro" id="IPR011006">
    <property type="entry name" value="CheY-like_superfamily"/>
</dbReference>
<dbReference type="CDD" id="cd17589">
    <property type="entry name" value="REC_TPR"/>
    <property type="match status" value="1"/>
</dbReference>
<dbReference type="SUPFAM" id="SSF48452">
    <property type="entry name" value="TPR-like"/>
    <property type="match status" value="1"/>
</dbReference>
<dbReference type="AlphaFoldDB" id="A0A9X7YMG6"/>
<dbReference type="SUPFAM" id="SSF52172">
    <property type="entry name" value="CheY-like"/>
    <property type="match status" value="1"/>
</dbReference>
<keyword evidence="1" id="KW-0597">Phosphoprotein</keyword>
<name>A0A9X7YMG6_9GAMM</name>
<keyword evidence="2" id="KW-0802">TPR repeat</keyword>
<dbReference type="InterPro" id="IPR019734">
    <property type="entry name" value="TPR_rpt"/>
</dbReference>
<organism evidence="4 5">
    <name type="scientific">Venatoribacter cucullus</name>
    <dbReference type="NCBI Taxonomy" id="2661630"/>
    <lineage>
        <taxon>Bacteria</taxon>
        <taxon>Pseudomonadati</taxon>
        <taxon>Pseudomonadota</taxon>
        <taxon>Gammaproteobacteria</taxon>
        <taxon>Oceanospirillales</taxon>
        <taxon>Oceanospirillaceae</taxon>
        <taxon>Venatoribacter</taxon>
    </lineage>
</organism>
<dbReference type="EMBL" id="CP046056">
    <property type="protein sequence ID" value="QQD22963.1"/>
    <property type="molecule type" value="Genomic_DNA"/>
</dbReference>
<evidence type="ECO:0000256" key="2">
    <source>
        <dbReference type="PROSITE-ProRule" id="PRU00339"/>
    </source>
</evidence>
<evidence type="ECO:0000313" key="4">
    <source>
        <dbReference type="EMBL" id="QQD22963.1"/>
    </source>
</evidence>
<sequence>MLNIEQALQNKRILIIDDLVQARSSLKKMVTLLGATQIDTATNGREASQRIMEHEYDIVLSDYNLGRGKDGQQVLEEARYCNRLKSTALFILVTGENAVDMVMGALEYEPDNYITKPFTLNMLRERLIRILATKQEILPIDLAIDAGNPDEAIALATAMLAEKPRLLMPLTRILGKLYLRQKRYQDALQTYQKLLEKRPVGWAQMGQAVCLHLLGDSRSALALLQQTLLAHPMYVQCHDWCATILLSMGEPLKAQQELQKAVAISPKAVLRQMELGRIAYDNGDFPVAEAAFEQAIRLGRYSCYKTSSNYLQFVDAVRQSLANSNAQANSRELRQLSDKAFKAIEELRQDYAGEDDIMFATCITEGKTWQVLGDEENCRQAAQRAEEILLRLKKPTLDQQLQMTEAYIDTQQHVKAKNLLLQLKDSGADESALQQINALEENLNKMVIRDHTAALNTQGVSCYEKKDFASAVAAFDEAAAYEEAGISVLLNAIQAKISLVETTQMDVGQLKDCYRYFQRIGKVGETDERFERYERLKNTFLRLKRAAGL</sequence>
<feature type="domain" description="Response regulatory" evidence="3">
    <location>
        <begin position="12"/>
        <end position="131"/>
    </location>
</feature>
<dbReference type="Pfam" id="PF13432">
    <property type="entry name" value="TPR_16"/>
    <property type="match status" value="1"/>
</dbReference>
<dbReference type="PROSITE" id="PS50005">
    <property type="entry name" value="TPR"/>
    <property type="match status" value="1"/>
</dbReference>
<dbReference type="SMART" id="SM00028">
    <property type="entry name" value="TPR"/>
    <property type="match status" value="4"/>
</dbReference>
<dbReference type="PROSITE" id="PS50110">
    <property type="entry name" value="RESPONSE_REGULATORY"/>
    <property type="match status" value="1"/>
</dbReference>
<evidence type="ECO:0000256" key="1">
    <source>
        <dbReference type="PROSITE-ProRule" id="PRU00169"/>
    </source>
</evidence>
<dbReference type="InterPro" id="IPR052048">
    <property type="entry name" value="ST_Response_Regulator"/>
</dbReference>
<dbReference type="PANTHER" id="PTHR43228:SF1">
    <property type="entry name" value="TWO-COMPONENT RESPONSE REGULATOR ARR22"/>
    <property type="match status" value="1"/>
</dbReference>
<evidence type="ECO:0000259" key="3">
    <source>
        <dbReference type="PROSITE" id="PS50110"/>
    </source>
</evidence>